<protein>
    <submittedName>
        <fullName evidence="1">Uncharacterized protein</fullName>
    </submittedName>
</protein>
<name>A0AAU7C1X1_9LACO</name>
<accession>A0AAU7C1X1</accession>
<evidence type="ECO:0000313" key="1">
    <source>
        <dbReference type="EMBL" id="XBG95096.1"/>
    </source>
</evidence>
<dbReference type="RefSeq" id="WP_347980221.1">
    <property type="nucleotide sequence ID" value="NZ_CP154878.1"/>
</dbReference>
<reference evidence="1" key="1">
    <citation type="submission" date="2024-04" db="EMBL/GenBank/DDBJ databases">
        <title>Limosilactobacillus allomucosae sp. nov., a novel species isolated from wild boar faecal samples as a potential probiotics for domestic pigs.</title>
        <authorList>
            <person name="Chen B."/>
        </authorList>
    </citation>
    <scope>NUCLEOTIDE SEQUENCE</scope>
    <source>
        <strain evidence="1">WILCCON 0051</strain>
    </source>
</reference>
<proteinExistence type="predicted"/>
<dbReference type="AlphaFoldDB" id="A0AAU7C1X1"/>
<dbReference type="KEGG" id="lalo:ABC765_08515"/>
<gene>
    <name evidence="1" type="ORF">ABC765_08515</name>
</gene>
<organism evidence="1">
    <name type="scientific">Limosilactobacillus allomucosae</name>
    <dbReference type="NCBI Taxonomy" id="3142938"/>
    <lineage>
        <taxon>Bacteria</taxon>
        <taxon>Bacillati</taxon>
        <taxon>Bacillota</taxon>
        <taxon>Bacilli</taxon>
        <taxon>Lactobacillales</taxon>
        <taxon>Lactobacillaceae</taxon>
        <taxon>Limosilactobacillus</taxon>
    </lineage>
</organism>
<dbReference type="EMBL" id="CP154878">
    <property type="protein sequence ID" value="XBG95096.1"/>
    <property type="molecule type" value="Genomic_DNA"/>
</dbReference>
<sequence length="67" mass="7822">MNLYRVTFSRWHIGNWLVAAASEKQAAGLIVDNLNRHWRQTGITYQITDFDAEKIDIDSFRQPTIID</sequence>